<keyword evidence="2" id="KW-1133">Transmembrane helix</keyword>
<feature type="region of interest" description="Disordered" evidence="1">
    <location>
        <begin position="447"/>
        <end position="573"/>
    </location>
</feature>
<accession>A0A8J4BG12</accession>
<keyword evidence="4" id="KW-1185">Reference proteome</keyword>
<evidence type="ECO:0000313" key="3">
    <source>
        <dbReference type="EMBL" id="GIL60417.1"/>
    </source>
</evidence>
<keyword evidence="2" id="KW-0812">Transmembrane</keyword>
<organism evidence="3 4">
    <name type="scientific">Volvox africanus</name>
    <dbReference type="NCBI Taxonomy" id="51714"/>
    <lineage>
        <taxon>Eukaryota</taxon>
        <taxon>Viridiplantae</taxon>
        <taxon>Chlorophyta</taxon>
        <taxon>core chlorophytes</taxon>
        <taxon>Chlorophyceae</taxon>
        <taxon>CS clade</taxon>
        <taxon>Chlamydomonadales</taxon>
        <taxon>Volvocaceae</taxon>
        <taxon>Volvox</taxon>
    </lineage>
</organism>
<name>A0A8J4BG12_9CHLO</name>
<sequence>MARSIASHANDDGSGADGGDSSSQGFAMASPLTISAVAAATFSSTEAEESADVPMLSVWPCAACAPAPAGAWTAGPVGELKDNDLPSKTAGNSTSAPGCSTAFASACATTTEAAAAAVTGAVELEQGDIASFVVRTWWPCQGTREFAPEPPLLSARVGGTLLSVDPEWASIEVFNAATHIGGPQGGAPGPSPRIAQRAAAVSTQIGHNSATGEQQTAVLCTTARRSTEGNGDAVRTPRADAAVDSGVHQDNQAGTVVVDDDGGGCANGDCAELCGEGWLSSGICRIQGVPPGAGVLLLQAHCPAAPEGLRHSRPVPVLLVDDPLIAAEVINAGSTSDGNEPTHAVELEGFVIDMGVFLGGVSQRAAAVATGGCQALPPARDELLELQELGHHLQGWLRGTHSEMWPATMARLRRDLEAVSDWLQGGPQERPDELDSGTGVDREVLRVGGTISSGGDGLATTSIEKNGSSGCGGSSPKGHVVSAADDQPQESGPVESTGFRGPTSERQRKLRSQLVPSNGADTALEGDGGSSNGSDISSTMKSRPAARAHLATEAAKSEDERPQARSRSSSQQISFRRAAQARAFAHDIYGSLIDPGYQDFLNQYCVMQAPVLDIMFFMSIGSIVVRTWQEEPQWQQRPVLHFLAHVAPCVVTLGASLLSTVTRPLLPRAAWRRLVRACMVPRYLSFCLGLMLLGLGWTPPPAIAAYHQRAASVMMAEGVVLSATVVVMPATALLLAVLRIPAHVAVCLRVSGYDSVMSAMPYAVLLAGCSVATNLLLHAVLLTQYHRRARHQAQRKAD</sequence>
<feature type="transmembrane region" description="Helical" evidence="2">
    <location>
        <begin position="760"/>
        <end position="782"/>
    </location>
</feature>
<dbReference type="EMBL" id="BNCO01000039">
    <property type="protein sequence ID" value="GIL60417.1"/>
    <property type="molecule type" value="Genomic_DNA"/>
</dbReference>
<evidence type="ECO:0000313" key="4">
    <source>
        <dbReference type="Proteomes" id="UP000747399"/>
    </source>
</evidence>
<evidence type="ECO:0000256" key="1">
    <source>
        <dbReference type="SAM" id="MobiDB-lite"/>
    </source>
</evidence>
<evidence type="ECO:0000256" key="2">
    <source>
        <dbReference type="SAM" id="Phobius"/>
    </source>
</evidence>
<dbReference type="Proteomes" id="UP000747399">
    <property type="component" value="Unassembled WGS sequence"/>
</dbReference>
<reference evidence="3" key="1">
    <citation type="journal article" date="2021" name="Proc. Natl. Acad. Sci. U.S.A.">
        <title>Three genomes in the algal genus Volvox reveal the fate of a haploid sex-determining region after a transition to homothallism.</title>
        <authorList>
            <person name="Yamamoto K."/>
            <person name="Hamaji T."/>
            <person name="Kawai-Toyooka H."/>
            <person name="Matsuzaki R."/>
            <person name="Takahashi F."/>
            <person name="Nishimura Y."/>
            <person name="Kawachi M."/>
            <person name="Noguchi H."/>
            <person name="Minakuchi Y."/>
            <person name="Umen J.G."/>
            <person name="Toyoda A."/>
            <person name="Nozaki H."/>
        </authorList>
    </citation>
    <scope>NUCLEOTIDE SEQUENCE</scope>
    <source>
        <strain evidence="3">NIES-3780</strain>
    </source>
</reference>
<dbReference type="AlphaFoldDB" id="A0A8J4BG12"/>
<comment type="caution">
    <text evidence="3">The sequence shown here is derived from an EMBL/GenBank/DDBJ whole genome shotgun (WGS) entry which is preliminary data.</text>
</comment>
<protein>
    <submittedName>
        <fullName evidence="3">Uncharacterized protein</fullName>
    </submittedName>
</protein>
<feature type="transmembrane region" description="Helical" evidence="2">
    <location>
        <begin position="718"/>
        <end position="740"/>
    </location>
</feature>
<gene>
    <name evidence="3" type="ORF">Vafri_14867</name>
</gene>
<keyword evidence="2" id="KW-0472">Membrane</keyword>
<feature type="transmembrane region" description="Helical" evidence="2">
    <location>
        <begin position="683"/>
        <end position="706"/>
    </location>
</feature>
<proteinExistence type="predicted"/>
<feature type="region of interest" description="Disordered" evidence="1">
    <location>
        <begin position="1"/>
        <end position="25"/>
    </location>
</feature>